<feature type="signal peptide" evidence="1">
    <location>
        <begin position="1"/>
        <end position="27"/>
    </location>
</feature>
<accession>A0A2U3E790</accession>
<comment type="caution">
    <text evidence="2">The sequence shown here is derived from an EMBL/GenBank/DDBJ whole genome shotgun (WGS) entry which is preliminary data.</text>
</comment>
<organism evidence="2 3">
    <name type="scientific">Purpureocillium lilacinum</name>
    <name type="common">Paecilomyces lilacinus</name>
    <dbReference type="NCBI Taxonomy" id="33203"/>
    <lineage>
        <taxon>Eukaryota</taxon>
        <taxon>Fungi</taxon>
        <taxon>Dikarya</taxon>
        <taxon>Ascomycota</taxon>
        <taxon>Pezizomycotina</taxon>
        <taxon>Sordariomycetes</taxon>
        <taxon>Hypocreomycetidae</taxon>
        <taxon>Hypocreales</taxon>
        <taxon>Ophiocordycipitaceae</taxon>
        <taxon>Purpureocillium</taxon>
    </lineage>
</organism>
<sequence length="193" mass="20548">MPARCSNSPAVSLAAPLLAGLISSWQARRAGDPGTLVLACRARWPSGALCARPGKAGARQLDRCSADGERTFGELRRDGRVCLGSAALDLQPPVIHQFSPLCLGAMSWPEQGPQAEPSERSFGEDEHQLGARFLSRSAIYAGGAAALLLRQNKLNIATDGGDGKFVLRAFELVWYEVGRKTCVFVLAVEAGEI</sequence>
<protein>
    <submittedName>
        <fullName evidence="2">Uncharacterized protein</fullName>
    </submittedName>
</protein>
<evidence type="ECO:0000313" key="3">
    <source>
        <dbReference type="Proteomes" id="UP000245956"/>
    </source>
</evidence>
<gene>
    <name evidence="2" type="ORF">PCL_12746</name>
</gene>
<evidence type="ECO:0000313" key="2">
    <source>
        <dbReference type="EMBL" id="PWI70347.1"/>
    </source>
</evidence>
<dbReference type="EMBL" id="LCWV01000009">
    <property type="protein sequence ID" value="PWI70347.1"/>
    <property type="molecule type" value="Genomic_DNA"/>
</dbReference>
<reference evidence="2 3" key="1">
    <citation type="journal article" date="2016" name="Front. Microbiol.">
        <title>Genome and transcriptome sequences reveal the specific parasitism of the nematophagous Purpureocillium lilacinum 36-1.</title>
        <authorList>
            <person name="Xie J."/>
            <person name="Li S."/>
            <person name="Mo C."/>
            <person name="Xiao X."/>
            <person name="Peng D."/>
            <person name="Wang G."/>
            <person name="Xiao Y."/>
        </authorList>
    </citation>
    <scope>NUCLEOTIDE SEQUENCE [LARGE SCALE GENOMIC DNA]</scope>
    <source>
        <strain evidence="2 3">36-1</strain>
    </source>
</reference>
<keyword evidence="1" id="KW-0732">Signal</keyword>
<dbReference type="Proteomes" id="UP000245956">
    <property type="component" value="Unassembled WGS sequence"/>
</dbReference>
<feature type="chain" id="PRO_5015787648" evidence="1">
    <location>
        <begin position="28"/>
        <end position="193"/>
    </location>
</feature>
<name>A0A2U3E790_PURLI</name>
<evidence type="ECO:0000256" key="1">
    <source>
        <dbReference type="SAM" id="SignalP"/>
    </source>
</evidence>
<proteinExistence type="predicted"/>
<dbReference type="AlphaFoldDB" id="A0A2U3E790"/>